<dbReference type="InterPro" id="IPR012902">
    <property type="entry name" value="N_methyl_site"/>
</dbReference>
<sequence length="204" mass="22321">MKGFTLIETLVAITILTLAISGPLFTANRAIVAAENARDQLTALYLAQEGIEYVRMMRDNSYLAAYRDRQSGDISSVAWDTFINGLSDLSSVRQCLAPKFCTLDPMQGSISPLASCPGNSQREQCRTLSLTGCERRNGTLSCIGSNAYTQQNPSGSAETSYRRTIQIQAESVSETEAKITSTVSWDFNGTPYAITITDHLTPWQ</sequence>
<evidence type="ECO:0000313" key="1">
    <source>
        <dbReference type="EMBL" id="OGG64259.1"/>
    </source>
</evidence>
<proteinExistence type="predicted"/>
<name>A0A1F6DS44_9BACT</name>
<protein>
    <recommendedName>
        <fullName evidence="3">Type II secretion system protein J</fullName>
    </recommendedName>
</protein>
<reference evidence="1 2" key="1">
    <citation type="journal article" date="2016" name="Nat. Commun.">
        <title>Thousands of microbial genomes shed light on interconnected biogeochemical processes in an aquifer system.</title>
        <authorList>
            <person name="Anantharaman K."/>
            <person name="Brown C.T."/>
            <person name="Hug L.A."/>
            <person name="Sharon I."/>
            <person name="Castelle C.J."/>
            <person name="Probst A.J."/>
            <person name="Thomas B.C."/>
            <person name="Singh A."/>
            <person name="Wilkins M.J."/>
            <person name="Karaoz U."/>
            <person name="Brodie E.L."/>
            <person name="Williams K.H."/>
            <person name="Hubbard S.S."/>
            <person name="Banfield J.F."/>
        </authorList>
    </citation>
    <scope>NUCLEOTIDE SEQUENCE [LARGE SCALE GENOMIC DNA]</scope>
</reference>
<dbReference type="EMBL" id="MFLJ01000029">
    <property type="protein sequence ID" value="OGG64259.1"/>
    <property type="molecule type" value="Genomic_DNA"/>
</dbReference>
<evidence type="ECO:0008006" key="3">
    <source>
        <dbReference type="Google" id="ProtNLM"/>
    </source>
</evidence>
<comment type="caution">
    <text evidence="1">The sequence shown here is derived from an EMBL/GenBank/DDBJ whole genome shotgun (WGS) entry which is preliminary data.</text>
</comment>
<dbReference type="AlphaFoldDB" id="A0A1F6DS44"/>
<dbReference type="NCBIfam" id="TIGR02532">
    <property type="entry name" value="IV_pilin_GFxxxE"/>
    <property type="match status" value="1"/>
</dbReference>
<dbReference type="Pfam" id="PF07963">
    <property type="entry name" value="N_methyl"/>
    <property type="match status" value="1"/>
</dbReference>
<organism evidence="1 2">
    <name type="scientific">Candidatus Kaiserbacteria bacterium RIFCSPHIGHO2_02_FULL_55_17</name>
    <dbReference type="NCBI Taxonomy" id="1798496"/>
    <lineage>
        <taxon>Bacteria</taxon>
        <taxon>Candidatus Kaiseribacteriota</taxon>
    </lineage>
</organism>
<evidence type="ECO:0000313" key="2">
    <source>
        <dbReference type="Proteomes" id="UP000177232"/>
    </source>
</evidence>
<dbReference type="Proteomes" id="UP000177232">
    <property type="component" value="Unassembled WGS sequence"/>
</dbReference>
<gene>
    <name evidence="1" type="ORF">A3C94_00365</name>
</gene>
<accession>A0A1F6DS44</accession>
<dbReference type="STRING" id="1798496.A3C94_00365"/>